<sequence>MRIGIGIVAVMIALAHVPTAQALDGAAPLTLADAPDAVGDMVLTADAVKLGQLVGIREQADGSFLCIVQLDRDLRVATSALLVAGLLRASDGSLRVPEDAASLASTMKLPFAEP</sequence>
<evidence type="ECO:0000256" key="1">
    <source>
        <dbReference type="SAM" id="SignalP"/>
    </source>
</evidence>
<feature type="chain" id="PRO_5046220255" evidence="1">
    <location>
        <begin position="23"/>
        <end position="114"/>
    </location>
</feature>
<comment type="caution">
    <text evidence="2">The sequence shown here is derived from an EMBL/GenBank/DDBJ whole genome shotgun (WGS) entry which is preliminary data.</text>
</comment>
<gene>
    <name evidence="2" type="ORF">JANAI62_29360</name>
</gene>
<dbReference type="Proteomes" id="UP000786693">
    <property type="component" value="Unassembled WGS sequence"/>
</dbReference>
<name>A0ABQ4NPH7_9RHOB</name>
<evidence type="ECO:0000313" key="2">
    <source>
        <dbReference type="EMBL" id="GIT96313.1"/>
    </source>
</evidence>
<accession>A0ABQ4NPH7</accession>
<keyword evidence="1" id="KW-0732">Signal</keyword>
<protein>
    <submittedName>
        <fullName evidence="2">Uncharacterized protein</fullName>
    </submittedName>
</protein>
<keyword evidence="3" id="KW-1185">Reference proteome</keyword>
<evidence type="ECO:0000313" key="3">
    <source>
        <dbReference type="Proteomes" id="UP000786693"/>
    </source>
</evidence>
<feature type="signal peptide" evidence="1">
    <location>
        <begin position="1"/>
        <end position="22"/>
    </location>
</feature>
<dbReference type="RefSeq" id="WP_220749804.1">
    <property type="nucleotide sequence ID" value="NZ_BPFH01000005.1"/>
</dbReference>
<reference evidence="2 3" key="1">
    <citation type="submission" date="2021-05" db="EMBL/GenBank/DDBJ databases">
        <title>Bacteria Genome sequencing.</title>
        <authorList>
            <person name="Takabe Y."/>
            <person name="Nakajima Y."/>
            <person name="Suzuki S."/>
            <person name="Shiozaki T."/>
        </authorList>
    </citation>
    <scope>NUCLEOTIDE SEQUENCE [LARGE SCALE GENOMIC DNA]</scope>
    <source>
        <strain evidence="2 3">AI_62</strain>
    </source>
</reference>
<dbReference type="EMBL" id="BPFH01000005">
    <property type="protein sequence ID" value="GIT96313.1"/>
    <property type="molecule type" value="Genomic_DNA"/>
</dbReference>
<proteinExistence type="predicted"/>
<organism evidence="2 3">
    <name type="scientific">Jannaschia pagri</name>
    <dbReference type="NCBI Taxonomy" id="2829797"/>
    <lineage>
        <taxon>Bacteria</taxon>
        <taxon>Pseudomonadati</taxon>
        <taxon>Pseudomonadota</taxon>
        <taxon>Alphaproteobacteria</taxon>
        <taxon>Rhodobacterales</taxon>
        <taxon>Roseobacteraceae</taxon>
        <taxon>Jannaschia</taxon>
    </lineage>
</organism>